<feature type="region of interest" description="Disordered" evidence="1">
    <location>
        <begin position="101"/>
        <end position="124"/>
    </location>
</feature>
<evidence type="ECO:0000256" key="1">
    <source>
        <dbReference type="SAM" id="MobiDB-lite"/>
    </source>
</evidence>
<gene>
    <name evidence="3" type="ORF">IAB14_03380</name>
</gene>
<evidence type="ECO:0000313" key="4">
    <source>
        <dbReference type="Proteomes" id="UP000886891"/>
    </source>
</evidence>
<protein>
    <recommendedName>
        <fullName evidence="5">Stage III sporulation protein AG</fullName>
    </recommendedName>
</protein>
<accession>A0A9D1NC17</accession>
<evidence type="ECO:0000256" key="2">
    <source>
        <dbReference type="SAM" id="Phobius"/>
    </source>
</evidence>
<dbReference type="EMBL" id="DVOH01000023">
    <property type="protein sequence ID" value="HIV00141.1"/>
    <property type="molecule type" value="Genomic_DNA"/>
</dbReference>
<dbReference type="AlphaFoldDB" id="A0A9D1NC17"/>
<dbReference type="Proteomes" id="UP000886891">
    <property type="component" value="Unassembled WGS sequence"/>
</dbReference>
<evidence type="ECO:0000313" key="3">
    <source>
        <dbReference type="EMBL" id="HIV00141.1"/>
    </source>
</evidence>
<proteinExistence type="predicted"/>
<comment type="caution">
    <text evidence="3">The sequence shown here is derived from an EMBL/GenBank/DDBJ whole genome shotgun (WGS) entry which is preliminary data.</text>
</comment>
<sequence length="184" mass="19829">MKWSEYAEKLKNLYQKAKKIKHIEIYVGVVIICIIALIYSTVTVRNKASDESSTGTADALQTAELERRLEEILSEIDGAGEVDVLITFASSAEIVTANSTTTQVTQNQSGTSSTSSTSTTETPILVNNNGQSEVVVTKEIMPEIRGVVIVAKGAKDIKVRLSLIRAAQIALGVDANAIEIFAKK</sequence>
<keyword evidence="2" id="KW-1133">Transmembrane helix</keyword>
<evidence type="ECO:0008006" key="5">
    <source>
        <dbReference type="Google" id="ProtNLM"/>
    </source>
</evidence>
<organism evidence="3 4">
    <name type="scientific">Candidatus Stercoripulliclostridium merdipullorum</name>
    <dbReference type="NCBI Taxonomy" id="2840952"/>
    <lineage>
        <taxon>Bacteria</taxon>
        <taxon>Bacillati</taxon>
        <taxon>Bacillota</taxon>
        <taxon>Clostridia</taxon>
        <taxon>Eubacteriales</taxon>
        <taxon>Candidatus Stercoripulliclostridium</taxon>
    </lineage>
</organism>
<reference evidence="3" key="2">
    <citation type="journal article" date="2021" name="PeerJ">
        <title>Extensive microbial diversity within the chicken gut microbiome revealed by metagenomics and culture.</title>
        <authorList>
            <person name="Gilroy R."/>
            <person name="Ravi A."/>
            <person name="Getino M."/>
            <person name="Pursley I."/>
            <person name="Horton D.L."/>
            <person name="Alikhan N.F."/>
            <person name="Baker D."/>
            <person name="Gharbi K."/>
            <person name="Hall N."/>
            <person name="Watson M."/>
            <person name="Adriaenssens E.M."/>
            <person name="Foster-Nyarko E."/>
            <person name="Jarju S."/>
            <person name="Secka A."/>
            <person name="Antonio M."/>
            <person name="Oren A."/>
            <person name="Chaudhuri R.R."/>
            <person name="La Ragione R."/>
            <person name="Hildebrand F."/>
            <person name="Pallen M.J."/>
        </authorList>
    </citation>
    <scope>NUCLEOTIDE SEQUENCE</scope>
    <source>
        <strain evidence="3">23406</strain>
    </source>
</reference>
<keyword evidence="2" id="KW-0472">Membrane</keyword>
<feature type="compositionally biased region" description="Low complexity" evidence="1">
    <location>
        <begin position="101"/>
        <end position="122"/>
    </location>
</feature>
<keyword evidence="2" id="KW-0812">Transmembrane</keyword>
<feature type="transmembrane region" description="Helical" evidence="2">
    <location>
        <begin position="23"/>
        <end position="42"/>
    </location>
</feature>
<name>A0A9D1NC17_9FIRM</name>
<reference evidence="3" key="1">
    <citation type="submission" date="2020-10" db="EMBL/GenBank/DDBJ databases">
        <authorList>
            <person name="Gilroy R."/>
        </authorList>
    </citation>
    <scope>NUCLEOTIDE SEQUENCE</scope>
    <source>
        <strain evidence="3">23406</strain>
    </source>
</reference>